<feature type="domain" description="YhaN AAA" evidence="1">
    <location>
        <begin position="1"/>
        <end position="198"/>
    </location>
</feature>
<sequence>MKIIGLHIYGFGKLSNFTINNLEEMRVFFGDNEAGKTTIQQFILTMLFGFKKEKMNDPNYTPILSSKYGGKLFIEEDRYHIRMIERVKGVNKGEAIVVSQEGKEYGEEVLKRLLNGLDRDMYEKVYSFNVFDLQELHTFDGLELNRFFFSTSLAGTKDFFHLEKEVEKKKANLFKKSGKNPVINQLLLELRSLEKDLTILKGKNDKYIHHLEEKEMLEESIRYSETEYGDQQHLLNRLQELQRIRPLYMEKKKLSYEQNQLEGCKKFSFCWSFKT</sequence>
<dbReference type="EMBL" id="LDYG01000019">
    <property type="protein sequence ID" value="KUP07940.1"/>
    <property type="molecule type" value="Genomic_DNA"/>
</dbReference>
<dbReference type="Proteomes" id="UP000074108">
    <property type="component" value="Unassembled WGS sequence"/>
</dbReference>
<dbReference type="PATRIC" id="fig|1150625.3.peg.847"/>
<evidence type="ECO:0000259" key="1">
    <source>
        <dbReference type="Pfam" id="PF13514"/>
    </source>
</evidence>
<dbReference type="InterPro" id="IPR027417">
    <property type="entry name" value="P-loop_NTPase"/>
</dbReference>
<dbReference type="RefSeq" id="WP_059350476.1">
    <property type="nucleotide sequence ID" value="NZ_LDYG01000019.1"/>
</dbReference>
<gene>
    <name evidence="2" type="ORF">Q75_04060</name>
</gene>
<evidence type="ECO:0000313" key="2">
    <source>
        <dbReference type="EMBL" id="KUP07940.1"/>
    </source>
</evidence>
<dbReference type="STRING" id="1150625.Q75_04060"/>
<dbReference type="InterPro" id="IPR038734">
    <property type="entry name" value="YhaN_AAA"/>
</dbReference>
<proteinExistence type="predicted"/>
<dbReference type="Pfam" id="PF13514">
    <property type="entry name" value="AAA_27"/>
    <property type="match status" value="1"/>
</dbReference>
<protein>
    <recommendedName>
        <fullName evidence="1">YhaN AAA domain-containing protein</fullName>
    </recommendedName>
</protein>
<dbReference type="Gene3D" id="3.40.50.300">
    <property type="entry name" value="P-loop containing nucleotide triphosphate hydrolases"/>
    <property type="match status" value="1"/>
</dbReference>
<dbReference type="AlphaFoldDB" id="A0A147KAX2"/>
<keyword evidence="3" id="KW-1185">Reference proteome</keyword>
<comment type="caution">
    <text evidence="2">The sequence shown here is derived from an EMBL/GenBank/DDBJ whole genome shotgun (WGS) entry which is preliminary data.</text>
</comment>
<organism evidence="2 3">
    <name type="scientific">Bacillus coahuilensis p1.1.43</name>
    <dbReference type="NCBI Taxonomy" id="1150625"/>
    <lineage>
        <taxon>Bacteria</taxon>
        <taxon>Bacillati</taxon>
        <taxon>Bacillota</taxon>
        <taxon>Bacilli</taxon>
        <taxon>Bacillales</taxon>
        <taxon>Bacillaceae</taxon>
        <taxon>Bacillus</taxon>
    </lineage>
</organism>
<dbReference type="PANTHER" id="PTHR41259">
    <property type="entry name" value="DOUBLE-STRAND BREAK REPAIR RAD50 ATPASE, PUTATIVE-RELATED"/>
    <property type="match status" value="1"/>
</dbReference>
<reference evidence="2 3" key="1">
    <citation type="journal article" date="2016" name="Front. Microbiol.">
        <title>Microevolution Analysis of Bacillus coahuilensis Unveils Differences in Phosphorus Acquisition Strategies and Their Regulation.</title>
        <authorList>
            <person name="Gomez-Lunar Z."/>
            <person name="Hernandez-Gonzalez I."/>
            <person name="Rodriguez-Torres M.D."/>
            <person name="Souza V."/>
            <person name="Olmedo-Alvarez G."/>
        </authorList>
    </citation>
    <scope>NUCLEOTIDE SEQUENCE [LARGE SCALE GENOMIC DNA]</scope>
    <source>
        <strain evidence="3">p1.1.43</strain>
    </source>
</reference>
<evidence type="ECO:0000313" key="3">
    <source>
        <dbReference type="Proteomes" id="UP000074108"/>
    </source>
</evidence>
<dbReference type="SUPFAM" id="SSF52540">
    <property type="entry name" value="P-loop containing nucleoside triphosphate hydrolases"/>
    <property type="match status" value="1"/>
</dbReference>
<accession>A0A147KAX2</accession>
<dbReference type="OrthoDB" id="9764467at2"/>
<dbReference type="PANTHER" id="PTHR41259:SF1">
    <property type="entry name" value="DOUBLE-STRAND BREAK REPAIR RAD50 ATPASE, PUTATIVE-RELATED"/>
    <property type="match status" value="1"/>
</dbReference>
<name>A0A147KAX2_9BACI</name>